<protein>
    <submittedName>
        <fullName evidence="1">Uncharacterized protein</fullName>
    </submittedName>
</protein>
<comment type="caution">
    <text evidence="1">The sequence shown here is derived from an EMBL/GenBank/DDBJ whole genome shotgun (WGS) entry which is preliminary data.</text>
</comment>
<gene>
    <name evidence="1" type="ORF">EDD39_6163</name>
</gene>
<dbReference type="AlphaFoldDB" id="A0A8G1UGR0"/>
<sequence length="92" mass="10494">MLHVPVDGVVSGCGQRIPPTARVSAPDPEWFLRGRCYNCFHRLWPQYGPADYIQPHDGKQFPPTRKCPHARNPRYCPRCTPTAAQNWPRPNG</sequence>
<accession>A0A8G1UGR0</accession>
<evidence type="ECO:0000313" key="2">
    <source>
        <dbReference type="Proteomes" id="UP000267408"/>
    </source>
</evidence>
<proteinExistence type="predicted"/>
<reference evidence="1 2" key="1">
    <citation type="submission" date="2018-11" db="EMBL/GenBank/DDBJ databases">
        <title>Sequencing the genomes of 1000 actinobacteria strains.</title>
        <authorList>
            <person name="Klenk H.-P."/>
        </authorList>
    </citation>
    <scope>NUCLEOTIDE SEQUENCE [LARGE SCALE GENOMIC DNA]</scope>
    <source>
        <strain evidence="1 2">DSM 44780</strain>
    </source>
</reference>
<organism evidence="1 2">
    <name type="scientific">Kitasatospora cineracea</name>
    <dbReference type="NCBI Taxonomy" id="88074"/>
    <lineage>
        <taxon>Bacteria</taxon>
        <taxon>Bacillati</taxon>
        <taxon>Actinomycetota</taxon>
        <taxon>Actinomycetes</taxon>
        <taxon>Kitasatosporales</taxon>
        <taxon>Streptomycetaceae</taxon>
        <taxon>Kitasatospora</taxon>
    </lineage>
</organism>
<dbReference type="Proteomes" id="UP000267408">
    <property type="component" value="Unassembled WGS sequence"/>
</dbReference>
<evidence type="ECO:0000313" key="1">
    <source>
        <dbReference type="EMBL" id="ROR38001.1"/>
    </source>
</evidence>
<dbReference type="EMBL" id="RJVJ01000002">
    <property type="protein sequence ID" value="ROR38001.1"/>
    <property type="molecule type" value="Genomic_DNA"/>
</dbReference>
<name>A0A8G1UGR0_9ACTN</name>